<reference evidence="2" key="1">
    <citation type="journal article" date="2022" name="Mol. Ecol. Resour.">
        <title>The genomes of chicory, endive, great burdock and yacon provide insights into Asteraceae palaeo-polyploidization history and plant inulin production.</title>
        <authorList>
            <person name="Fan W."/>
            <person name="Wang S."/>
            <person name="Wang H."/>
            <person name="Wang A."/>
            <person name="Jiang F."/>
            <person name="Liu H."/>
            <person name="Zhao H."/>
            <person name="Xu D."/>
            <person name="Zhang Y."/>
        </authorList>
    </citation>
    <scope>NUCLEOTIDE SEQUENCE [LARGE SCALE GENOMIC DNA]</scope>
    <source>
        <strain evidence="2">cv. Niubang</strain>
    </source>
</reference>
<sequence length="95" mass="10680">MLKWTTVNTTVTFQSFSHDPLYFTHLSSSSPLPFLNPSHLFFSHSQFPQSFSVSKPNFQFNPLSILITFSISILILILILISISISVSVSILSVF</sequence>
<evidence type="ECO:0000313" key="2">
    <source>
        <dbReference type="Proteomes" id="UP001055879"/>
    </source>
</evidence>
<gene>
    <name evidence="1" type="ORF">L6452_17532</name>
</gene>
<accession>A0ACB9C3P2</accession>
<evidence type="ECO:0000313" key="1">
    <source>
        <dbReference type="EMBL" id="KAI3728887.1"/>
    </source>
</evidence>
<dbReference type="EMBL" id="CM042051">
    <property type="protein sequence ID" value="KAI3728887.1"/>
    <property type="molecule type" value="Genomic_DNA"/>
</dbReference>
<comment type="caution">
    <text evidence="1">The sequence shown here is derived from an EMBL/GenBank/DDBJ whole genome shotgun (WGS) entry which is preliminary data.</text>
</comment>
<proteinExistence type="predicted"/>
<name>A0ACB9C3P2_ARCLA</name>
<protein>
    <submittedName>
        <fullName evidence="1">Uncharacterized protein</fullName>
    </submittedName>
</protein>
<reference evidence="1 2" key="2">
    <citation type="journal article" date="2022" name="Mol. Ecol. Resour.">
        <title>The genomes of chicory, endive, great burdock and yacon provide insights into Asteraceae paleo-polyploidization history and plant inulin production.</title>
        <authorList>
            <person name="Fan W."/>
            <person name="Wang S."/>
            <person name="Wang H."/>
            <person name="Wang A."/>
            <person name="Jiang F."/>
            <person name="Liu H."/>
            <person name="Zhao H."/>
            <person name="Xu D."/>
            <person name="Zhang Y."/>
        </authorList>
    </citation>
    <scope>NUCLEOTIDE SEQUENCE [LARGE SCALE GENOMIC DNA]</scope>
    <source>
        <strain evidence="2">cv. Niubang</strain>
    </source>
</reference>
<dbReference type="Proteomes" id="UP001055879">
    <property type="component" value="Linkage Group LG05"/>
</dbReference>
<keyword evidence="2" id="KW-1185">Reference proteome</keyword>
<organism evidence="1 2">
    <name type="scientific">Arctium lappa</name>
    <name type="common">Greater burdock</name>
    <name type="synonym">Lappa major</name>
    <dbReference type="NCBI Taxonomy" id="4217"/>
    <lineage>
        <taxon>Eukaryota</taxon>
        <taxon>Viridiplantae</taxon>
        <taxon>Streptophyta</taxon>
        <taxon>Embryophyta</taxon>
        <taxon>Tracheophyta</taxon>
        <taxon>Spermatophyta</taxon>
        <taxon>Magnoliopsida</taxon>
        <taxon>eudicotyledons</taxon>
        <taxon>Gunneridae</taxon>
        <taxon>Pentapetalae</taxon>
        <taxon>asterids</taxon>
        <taxon>campanulids</taxon>
        <taxon>Asterales</taxon>
        <taxon>Asteraceae</taxon>
        <taxon>Carduoideae</taxon>
        <taxon>Cardueae</taxon>
        <taxon>Arctiinae</taxon>
        <taxon>Arctium</taxon>
    </lineage>
</organism>